<dbReference type="Pfam" id="PF00722">
    <property type="entry name" value="Glyco_hydro_16"/>
    <property type="match status" value="1"/>
</dbReference>
<name>A0ABR7M5J1_9BACT</name>
<evidence type="ECO:0000256" key="1">
    <source>
        <dbReference type="ARBA" id="ARBA00006865"/>
    </source>
</evidence>
<dbReference type="PROSITE" id="PS51762">
    <property type="entry name" value="GH16_2"/>
    <property type="match status" value="1"/>
</dbReference>
<dbReference type="InterPro" id="IPR000757">
    <property type="entry name" value="Beta-glucanase-like"/>
</dbReference>
<dbReference type="InterPro" id="IPR013320">
    <property type="entry name" value="ConA-like_dom_sf"/>
</dbReference>
<protein>
    <recommendedName>
        <fullName evidence="2">GH16 domain-containing protein</fullName>
    </recommendedName>
</protein>
<feature type="domain" description="GH16" evidence="2">
    <location>
        <begin position="1"/>
        <end position="264"/>
    </location>
</feature>
<dbReference type="SUPFAM" id="SSF49899">
    <property type="entry name" value="Concanavalin A-like lectins/glucanases"/>
    <property type="match status" value="1"/>
</dbReference>
<proteinExistence type="inferred from homology"/>
<evidence type="ECO:0000313" key="3">
    <source>
        <dbReference type="EMBL" id="MBC6490288.1"/>
    </source>
</evidence>
<dbReference type="Gene3D" id="2.60.120.200">
    <property type="match status" value="1"/>
</dbReference>
<evidence type="ECO:0000259" key="2">
    <source>
        <dbReference type="PROSITE" id="PS51762"/>
    </source>
</evidence>
<accession>A0ABR7M5J1</accession>
<dbReference type="CDD" id="cd00413">
    <property type="entry name" value="Glyco_hydrolase_16"/>
    <property type="match status" value="1"/>
</dbReference>
<gene>
    <name evidence="3" type="ORF">BC349_04895</name>
</gene>
<dbReference type="PANTHER" id="PTHR10963:SF55">
    <property type="entry name" value="GLYCOSIDE HYDROLASE FAMILY 16 PROTEIN"/>
    <property type="match status" value="1"/>
</dbReference>
<evidence type="ECO:0000313" key="4">
    <source>
        <dbReference type="Proteomes" id="UP000765802"/>
    </source>
</evidence>
<organism evidence="3 4">
    <name type="scientific">Flavihumibacter stibioxidans</name>
    <dbReference type="NCBI Taxonomy" id="1834163"/>
    <lineage>
        <taxon>Bacteria</taxon>
        <taxon>Pseudomonadati</taxon>
        <taxon>Bacteroidota</taxon>
        <taxon>Chitinophagia</taxon>
        <taxon>Chitinophagales</taxon>
        <taxon>Chitinophagaceae</taxon>
        <taxon>Flavihumibacter</taxon>
    </lineage>
</organism>
<dbReference type="EMBL" id="MBUA01000001">
    <property type="protein sequence ID" value="MBC6490288.1"/>
    <property type="molecule type" value="Genomic_DNA"/>
</dbReference>
<reference evidence="3 4" key="1">
    <citation type="submission" date="2016-07" db="EMBL/GenBank/DDBJ databases">
        <title>Genome analysis of Flavihumibacter stibioxidans YS-17.</title>
        <authorList>
            <person name="Shi K."/>
            <person name="Han Y."/>
            <person name="Wang G."/>
        </authorList>
    </citation>
    <scope>NUCLEOTIDE SEQUENCE [LARGE SCALE GENOMIC DNA]</scope>
    <source>
        <strain evidence="3 4">YS-17</strain>
    </source>
</reference>
<dbReference type="PANTHER" id="PTHR10963">
    <property type="entry name" value="GLYCOSYL HYDROLASE-RELATED"/>
    <property type="match status" value="1"/>
</dbReference>
<keyword evidence="4" id="KW-1185">Reference proteome</keyword>
<dbReference type="InterPro" id="IPR050546">
    <property type="entry name" value="Glycosyl_Hydrlase_16"/>
</dbReference>
<sequence>MDKKQKLKPILLVLIMLAGTLESRSQSFFDDFNGKKLDRKYWKKANAKWGENLSKGTHGGVIPENVFVQDGNLVVRAHGNYYKGPIWGHGEKNRVGGAVYSKRKFASGSYEVRAKICPQPGALSAFWTYYYKNDTVNHEIDFEFPGRNQAPNGPSDSDLSWGLMTNWRGVSTERHRNADKYFGDQADGQYHLYRFEWHTGGDSSKPRIEWYFDNKLMHATEEMVPDNASAFWIGIWFPHWVARPDFDTDYMYVDWIRITEFNEKGDRRR</sequence>
<comment type="caution">
    <text evidence="3">The sequence shown here is derived from an EMBL/GenBank/DDBJ whole genome shotgun (WGS) entry which is preliminary data.</text>
</comment>
<dbReference type="Proteomes" id="UP000765802">
    <property type="component" value="Unassembled WGS sequence"/>
</dbReference>
<comment type="similarity">
    <text evidence="1">Belongs to the glycosyl hydrolase 16 family.</text>
</comment>